<evidence type="ECO:0000313" key="3">
    <source>
        <dbReference type="Proteomes" id="UP000694501"/>
    </source>
</evidence>
<comment type="caution">
    <text evidence="2">The sequence shown here is derived from an EMBL/GenBank/DDBJ whole genome shotgun (WGS) entry which is preliminary data.</text>
</comment>
<dbReference type="Gene3D" id="1.20.120.330">
    <property type="entry name" value="Nucleotidyltransferases domain 2"/>
    <property type="match status" value="1"/>
</dbReference>
<evidence type="ECO:0000259" key="1">
    <source>
        <dbReference type="Pfam" id="PF21418"/>
    </source>
</evidence>
<gene>
    <name evidence="2" type="ORF">JGS22_013935</name>
</gene>
<dbReference type="InterPro" id="IPR043519">
    <property type="entry name" value="NT_sf"/>
</dbReference>
<dbReference type="InterPro" id="IPR048495">
    <property type="entry name" value="LinB-like_C"/>
</dbReference>
<dbReference type="Gene3D" id="3.30.460.10">
    <property type="entry name" value="Beta Polymerase, domain 2"/>
    <property type="match status" value="1"/>
</dbReference>
<reference evidence="2" key="1">
    <citation type="submission" date="2021-06" db="EMBL/GenBank/DDBJ databases">
        <title>Sequencing of actinobacteria type strains.</title>
        <authorList>
            <person name="Nguyen G.-S."/>
            <person name="Wentzel A."/>
        </authorList>
    </citation>
    <scope>NUCLEOTIDE SEQUENCE</scope>
    <source>
        <strain evidence="2">P38-E01</strain>
    </source>
</reference>
<keyword evidence="3" id="KW-1185">Reference proteome</keyword>
<evidence type="ECO:0000313" key="2">
    <source>
        <dbReference type="EMBL" id="MBU7598684.1"/>
    </source>
</evidence>
<proteinExistence type="predicted"/>
<sequence length="276" mass="30343">MERLRTLARAEPRLAGVLLYGSWTVGEADAHSDIEAYVFLDDAPVDRADGRAAPHTHDGFDSAVFLQQLDPGRPLRLVHTNRFGVLTVVFEDLMRGEFHFVAASTGIPEIGGWRGMVHLPDPERAVLLDRTGQLLPLARGLNTHRPPEPAPTAQQCADELTNWTLMVAHLLARGELARAHAFLGTMVAPEQLKLCRLLRGTTAHWLTPSRALELDVPEADRARYAATTSGVEPDGLRRAARSSWAWSRELIDEAGARWNTGRSPALHRDLAGLLGD</sequence>
<dbReference type="EMBL" id="JAELVF020000001">
    <property type="protein sequence ID" value="MBU7598684.1"/>
    <property type="molecule type" value="Genomic_DNA"/>
</dbReference>
<organism evidence="2 3">
    <name type="scientific">Streptomyces tardus</name>
    <dbReference type="NCBI Taxonomy" id="2780544"/>
    <lineage>
        <taxon>Bacteria</taxon>
        <taxon>Bacillati</taxon>
        <taxon>Actinomycetota</taxon>
        <taxon>Actinomycetes</taxon>
        <taxon>Kitasatosporales</taxon>
        <taxon>Streptomycetaceae</taxon>
        <taxon>Streptomyces</taxon>
    </lineage>
</organism>
<dbReference type="AlphaFoldDB" id="A0A949N581"/>
<protein>
    <submittedName>
        <fullName evidence="2">Nucleotidyltransferase domain-containing protein</fullName>
    </submittedName>
</protein>
<name>A0A949N581_9ACTN</name>
<feature type="domain" description="Lincosamide nucleotidyltransferase-like C-terminal" evidence="1">
    <location>
        <begin position="157"/>
        <end position="253"/>
    </location>
</feature>
<dbReference type="SUPFAM" id="SSF81301">
    <property type="entry name" value="Nucleotidyltransferase"/>
    <property type="match status" value="1"/>
</dbReference>
<dbReference type="Pfam" id="PF21418">
    <property type="entry name" value="LinB-like_C"/>
    <property type="match status" value="1"/>
</dbReference>
<accession>A0A949N581</accession>
<dbReference type="Proteomes" id="UP000694501">
    <property type="component" value="Unassembled WGS sequence"/>
</dbReference>